<gene>
    <name evidence="2" type="ORF">HKK74_29945</name>
</gene>
<dbReference type="EMBL" id="JABVEC010000030">
    <property type="protein sequence ID" value="MBC6469682.1"/>
    <property type="molecule type" value="Genomic_DNA"/>
</dbReference>
<evidence type="ECO:0000313" key="2">
    <source>
        <dbReference type="EMBL" id="MBC6469682.1"/>
    </source>
</evidence>
<comment type="caution">
    <text evidence="2">The sequence shown here is derived from an EMBL/GenBank/DDBJ whole genome shotgun (WGS) entry which is preliminary data.</text>
</comment>
<protein>
    <submittedName>
        <fullName evidence="2">Uncharacterized protein</fullName>
    </submittedName>
</protein>
<dbReference type="Proteomes" id="UP000805614">
    <property type="component" value="Unassembled WGS sequence"/>
</dbReference>
<name>A0ABR7LXU4_9ACTN</name>
<keyword evidence="1" id="KW-0472">Membrane</keyword>
<dbReference type="RefSeq" id="WP_187246730.1">
    <property type="nucleotide sequence ID" value="NZ_BAAAOK010000006.1"/>
</dbReference>
<keyword evidence="1" id="KW-1133">Transmembrane helix</keyword>
<accession>A0ABR7LXU4</accession>
<keyword evidence="3" id="KW-1185">Reference proteome</keyword>
<evidence type="ECO:0000256" key="1">
    <source>
        <dbReference type="SAM" id="Phobius"/>
    </source>
</evidence>
<proteinExistence type="predicted"/>
<organism evidence="2 3">
    <name type="scientific">Actinomadura alba</name>
    <dbReference type="NCBI Taxonomy" id="406431"/>
    <lineage>
        <taxon>Bacteria</taxon>
        <taxon>Bacillati</taxon>
        <taxon>Actinomycetota</taxon>
        <taxon>Actinomycetes</taxon>
        <taxon>Streptosporangiales</taxon>
        <taxon>Thermomonosporaceae</taxon>
        <taxon>Actinomadura</taxon>
    </lineage>
</organism>
<reference evidence="2 3" key="1">
    <citation type="submission" date="2020-06" db="EMBL/GenBank/DDBJ databases">
        <title>Actinomadura xiongansis sp. nov., isolated from soil of Baiyangdian.</title>
        <authorList>
            <person name="Zhang X."/>
        </authorList>
    </citation>
    <scope>NUCLEOTIDE SEQUENCE [LARGE SCALE GENOMIC DNA]</scope>
    <source>
        <strain evidence="2 3">HBUM206468</strain>
    </source>
</reference>
<sequence>MPLPIPELLGCAGFPLLAEPLVFGLPGFKVAQYSSGVIGGGCYGAVAWLPLSVDRTDFHARLVGGVIGAIAFATLALGVYALAFRAFGPHDARAATRPDRELHQPVDYEVPAGEQLPVGGGRRWCGPGRSDGGQRMA</sequence>
<feature type="transmembrane region" description="Helical" evidence="1">
    <location>
        <begin position="58"/>
        <end position="83"/>
    </location>
</feature>
<keyword evidence="1" id="KW-0812">Transmembrane</keyword>
<evidence type="ECO:0000313" key="3">
    <source>
        <dbReference type="Proteomes" id="UP000805614"/>
    </source>
</evidence>